<feature type="region of interest" description="Disordered" evidence="1">
    <location>
        <begin position="1"/>
        <end position="29"/>
    </location>
</feature>
<accession>A0A0E9P7W1</accession>
<protein>
    <submittedName>
        <fullName evidence="2">Uncharacterized protein</fullName>
    </submittedName>
</protein>
<evidence type="ECO:0000256" key="1">
    <source>
        <dbReference type="SAM" id="MobiDB-lite"/>
    </source>
</evidence>
<reference evidence="2" key="1">
    <citation type="submission" date="2014-11" db="EMBL/GenBank/DDBJ databases">
        <authorList>
            <person name="Amaro Gonzalez C."/>
        </authorList>
    </citation>
    <scope>NUCLEOTIDE SEQUENCE</scope>
</reference>
<dbReference type="AlphaFoldDB" id="A0A0E9P7W1"/>
<dbReference type="EMBL" id="GBXM01108205">
    <property type="protein sequence ID" value="JAH00372.1"/>
    <property type="molecule type" value="Transcribed_RNA"/>
</dbReference>
<reference evidence="2" key="2">
    <citation type="journal article" date="2015" name="Fish Shellfish Immunol.">
        <title>Early steps in the European eel (Anguilla anguilla)-Vibrio vulnificus interaction in the gills: Role of the RtxA13 toxin.</title>
        <authorList>
            <person name="Callol A."/>
            <person name="Pajuelo D."/>
            <person name="Ebbesson L."/>
            <person name="Teles M."/>
            <person name="MacKenzie S."/>
            <person name="Amaro C."/>
        </authorList>
    </citation>
    <scope>NUCLEOTIDE SEQUENCE</scope>
</reference>
<evidence type="ECO:0000313" key="2">
    <source>
        <dbReference type="EMBL" id="JAH00372.1"/>
    </source>
</evidence>
<organism evidence="2">
    <name type="scientific">Anguilla anguilla</name>
    <name type="common">European freshwater eel</name>
    <name type="synonym">Muraena anguilla</name>
    <dbReference type="NCBI Taxonomy" id="7936"/>
    <lineage>
        <taxon>Eukaryota</taxon>
        <taxon>Metazoa</taxon>
        <taxon>Chordata</taxon>
        <taxon>Craniata</taxon>
        <taxon>Vertebrata</taxon>
        <taxon>Euteleostomi</taxon>
        <taxon>Actinopterygii</taxon>
        <taxon>Neopterygii</taxon>
        <taxon>Teleostei</taxon>
        <taxon>Anguilliformes</taxon>
        <taxon>Anguillidae</taxon>
        <taxon>Anguilla</taxon>
    </lineage>
</organism>
<proteinExistence type="predicted"/>
<sequence length="29" mass="3094">MGRVLIAPPPPGELGQRKRLQKILPGCAP</sequence>
<name>A0A0E9P7W1_ANGAN</name>